<evidence type="ECO:0000256" key="4">
    <source>
        <dbReference type="ARBA" id="ARBA00022679"/>
    </source>
</evidence>
<evidence type="ECO:0000313" key="9">
    <source>
        <dbReference type="EMBL" id="MBW8636689.1"/>
    </source>
</evidence>
<protein>
    <recommendedName>
        <fullName evidence="2">histidine kinase</fullName>
        <ecNumber evidence="2">2.7.13.3</ecNumber>
    </recommendedName>
</protein>
<comment type="caution">
    <text evidence="9">The sequence shown here is derived from an EMBL/GenBank/DDBJ whole genome shotgun (WGS) entry which is preliminary data.</text>
</comment>
<keyword evidence="3" id="KW-0597">Phosphoprotein</keyword>
<dbReference type="EMBL" id="JAICBX010000001">
    <property type="protein sequence ID" value="MBW8636689.1"/>
    <property type="molecule type" value="Genomic_DNA"/>
</dbReference>
<dbReference type="AlphaFoldDB" id="A0AAE2ZIP7"/>
<dbReference type="GO" id="GO:0005524">
    <property type="term" value="F:ATP binding"/>
    <property type="evidence" value="ECO:0007669"/>
    <property type="project" value="UniProtKB-KW"/>
</dbReference>
<evidence type="ECO:0000256" key="3">
    <source>
        <dbReference type="ARBA" id="ARBA00022553"/>
    </source>
</evidence>
<dbReference type="InterPro" id="IPR011102">
    <property type="entry name" value="Sig_transdc_His_kinase_HWE"/>
</dbReference>
<dbReference type="PANTHER" id="PTHR41523:SF7">
    <property type="entry name" value="HISTIDINE KINASE"/>
    <property type="match status" value="1"/>
</dbReference>
<dbReference type="EC" id="2.7.13.3" evidence="2"/>
<sequence length="339" mass="37952">MDKPLTRWRKSNQEDSTVQRYLVAAMEESGLCIAIQNQDLEYLQIMNMPSRWKAALDQEPDDASIFGAEFAGRLAKVKAEALKGGETKTLEMMLEGDLAYEFEIKPFIAGDGSTYLQTIIRDISLKKSTERITVSLLREVSHRSKNLLAIIQSIATQTARHSDTLDTYLRRFRGRLYSLARAQDLITDSDWKGAMLKDLIHNQAQSYFPDDNKAIVFTGENILLSPSASLYLGLALHELIVQAASRRFISNGAQSIAVNLERYKSKGAETAPHAHLVWRENYAGAPHIGMVNDQPSDRMEFEQMLLEKIVPASLNGTASFDAGDNSVEYEITFPVSSQK</sequence>
<keyword evidence="7" id="KW-0067">ATP-binding</keyword>
<dbReference type="Pfam" id="PF07536">
    <property type="entry name" value="HWE_HK"/>
    <property type="match status" value="1"/>
</dbReference>
<keyword evidence="5" id="KW-0547">Nucleotide-binding</keyword>
<dbReference type="GO" id="GO:0004673">
    <property type="term" value="F:protein histidine kinase activity"/>
    <property type="evidence" value="ECO:0007669"/>
    <property type="project" value="UniProtKB-EC"/>
</dbReference>
<proteinExistence type="predicted"/>
<organism evidence="9 10">
    <name type="scientific">Flavimaribacter sediminis</name>
    <dbReference type="NCBI Taxonomy" id="2865987"/>
    <lineage>
        <taxon>Bacteria</taxon>
        <taxon>Pseudomonadati</taxon>
        <taxon>Pseudomonadota</taxon>
        <taxon>Alphaproteobacteria</taxon>
        <taxon>Hyphomicrobiales</taxon>
        <taxon>Rhizobiaceae</taxon>
        <taxon>Flavimaribacter</taxon>
    </lineage>
</organism>
<evidence type="ECO:0000256" key="2">
    <source>
        <dbReference type="ARBA" id="ARBA00012438"/>
    </source>
</evidence>
<feature type="domain" description="Signal transduction histidine kinase HWE region" evidence="8">
    <location>
        <begin position="139"/>
        <end position="221"/>
    </location>
</feature>
<evidence type="ECO:0000256" key="7">
    <source>
        <dbReference type="ARBA" id="ARBA00022840"/>
    </source>
</evidence>
<evidence type="ECO:0000256" key="5">
    <source>
        <dbReference type="ARBA" id="ARBA00022741"/>
    </source>
</evidence>
<keyword evidence="10" id="KW-1185">Reference proteome</keyword>
<keyword evidence="4" id="KW-0808">Transferase</keyword>
<accession>A0AAE2ZIP7</accession>
<name>A0AAE2ZIP7_9HYPH</name>
<gene>
    <name evidence="9" type="ORF">K1W69_05750</name>
</gene>
<keyword evidence="6 9" id="KW-0418">Kinase</keyword>
<evidence type="ECO:0000313" key="10">
    <source>
        <dbReference type="Proteomes" id="UP001196509"/>
    </source>
</evidence>
<dbReference type="Proteomes" id="UP001196509">
    <property type="component" value="Unassembled WGS sequence"/>
</dbReference>
<evidence type="ECO:0000256" key="6">
    <source>
        <dbReference type="ARBA" id="ARBA00022777"/>
    </source>
</evidence>
<dbReference type="SMART" id="SM00911">
    <property type="entry name" value="HWE_HK"/>
    <property type="match status" value="1"/>
</dbReference>
<dbReference type="RefSeq" id="WP_220227350.1">
    <property type="nucleotide sequence ID" value="NZ_JAICBX010000001.1"/>
</dbReference>
<evidence type="ECO:0000259" key="8">
    <source>
        <dbReference type="SMART" id="SM00911"/>
    </source>
</evidence>
<evidence type="ECO:0000256" key="1">
    <source>
        <dbReference type="ARBA" id="ARBA00000085"/>
    </source>
</evidence>
<reference evidence="9" key="1">
    <citation type="submission" date="2021-08" db="EMBL/GenBank/DDBJ databases">
        <title>Hoeflea bacterium WL0058 sp. nov., isolated from the sediment.</title>
        <authorList>
            <person name="Wang L."/>
            <person name="Zhang D."/>
        </authorList>
    </citation>
    <scope>NUCLEOTIDE SEQUENCE</scope>
    <source>
        <strain evidence="9">WL0058</strain>
    </source>
</reference>
<dbReference type="PANTHER" id="PTHR41523">
    <property type="entry name" value="TWO-COMPONENT SYSTEM SENSOR PROTEIN"/>
    <property type="match status" value="1"/>
</dbReference>
<comment type="catalytic activity">
    <reaction evidence="1">
        <text>ATP + protein L-histidine = ADP + protein N-phospho-L-histidine.</text>
        <dbReference type="EC" id="2.7.13.3"/>
    </reaction>
</comment>